<dbReference type="InterPro" id="IPR001412">
    <property type="entry name" value="aa-tRNA-synth_I_CS"/>
</dbReference>
<evidence type="ECO:0000256" key="7">
    <source>
        <dbReference type="SAM" id="MobiDB-lite"/>
    </source>
</evidence>
<dbReference type="GO" id="GO:0006428">
    <property type="term" value="P:isoleucyl-tRNA aminoacylation"/>
    <property type="evidence" value="ECO:0007669"/>
    <property type="project" value="TreeGrafter"/>
</dbReference>
<feature type="compositionally biased region" description="Basic and acidic residues" evidence="7">
    <location>
        <begin position="1242"/>
        <end position="1262"/>
    </location>
</feature>
<dbReference type="InterPro" id="IPR014729">
    <property type="entry name" value="Rossmann-like_a/b/a_fold"/>
</dbReference>
<dbReference type="Pfam" id="PF06827">
    <property type="entry name" value="zf-FPG_IleRS"/>
    <property type="match status" value="1"/>
</dbReference>
<evidence type="ECO:0000256" key="1">
    <source>
        <dbReference type="ARBA" id="ARBA00005594"/>
    </source>
</evidence>
<dbReference type="CDD" id="cd07960">
    <property type="entry name" value="Anticodon_Ia_Ile_BEm"/>
    <property type="match status" value="1"/>
</dbReference>
<reference evidence="12 13" key="2">
    <citation type="submission" date="2013-02" db="EMBL/GenBank/DDBJ databases">
        <title>The Genome Sequence of Plasmodium falciparum CAMP/Malaysia.</title>
        <authorList>
            <consortium name="The Broad Institute Genome Sequencing Platform"/>
            <consortium name="The Broad Institute Genome Sequencing Center for Infectious Disease"/>
            <person name="Neafsey D."/>
            <person name="Cheeseman I."/>
            <person name="Volkman S."/>
            <person name="Adams J."/>
            <person name="Walker B."/>
            <person name="Young S.K."/>
            <person name="Zeng Q."/>
            <person name="Gargeya S."/>
            <person name="Fitzgerald M."/>
            <person name="Haas B."/>
            <person name="Abouelleil A."/>
            <person name="Alvarado L."/>
            <person name="Arachchi H.M."/>
            <person name="Berlin A.M."/>
            <person name="Chapman S.B."/>
            <person name="Dewar J."/>
            <person name="Goldberg J."/>
            <person name="Griggs A."/>
            <person name="Gujja S."/>
            <person name="Hansen M."/>
            <person name="Howarth C."/>
            <person name="Imamovic A."/>
            <person name="Larimer J."/>
            <person name="McCowan C."/>
            <person name="Murphy C."/>
            <person name="Neiman D."/>
            <person name="Pearson M."/>
            <person name="Priest M."/>
            <person name="Roberts A."/>
            <person name="Saif S."/>
            <person name="Shea T."/>
            <person name="Sisk P."/>
            <person name="Sykes S."/>
            <person name="Wortman J."/>
            <person name="Nusbaum C."/>
            <person name="Birren B."/>
        </authorList>
    </citation>
    <scope>NUCLEOTIDE SEQUENCE [LARGE SCALE GENOMIC DNA]</scope>
    <source>
        <strain evidence="12 13">CAMP/Malaysia</strain>
    </source>
</reference>
<evidence type="ECO:0000259" key="11">
    <source>
        <dbReference type="Pfam" id="PF08264"/>
    </source>
</evidence>
<dbReference type="Pfam" id="PF08264">
    <property type="entry name" value="Anticodon_1"/>
    <property type="match status" value="1"/>
</dbReference>
<reference evidence="12 13" key="1">
    <citation type="submission" date="2013-02" db="EMBL/GenBank/DDBJ databases">
        <title>The Genome Annotation of Plasmodium falciparum CAMP/Malaysia.</title>
        <authorList>
            <consortium name="The Broad Institute Genome Sequencing Platform"/>
            <consortium name="The Broad Institute Genome Sequencing Center for Infectious Disease"/>
            <person name="Neafsey D."/>
            <person name="Hoffman S."/>
            <person name="Volkman S."/>
            <person name="Rosenthal P."/>
            <person name="Walker B."/>
            <person name="Young S.K."/>
            <person name="Zeng Q."/>
            <person name="Gargeya S."/>
            <person name="Fitzgerald M."/>
            <person name="Haas B."/>
            <person name="Abouelleil A."/>
            <person name="Allen A.W."/>
            <person name="Alvarado L."/>
            <person name="Arachchi H.M."/>
            <person name="Berlin A.M."/>
            <person name="Chapman S.B."/>
            <person name="Gainer-Dewar J."/>
            <person name="Goldberg J."/>
            <person name="Griggs A."/>
            <person name="Gujja S."/>
            <person name="Hansen M."/>
            <person name="Howarth C."/>
            <person name="Imamovic A."/>
            <person name="Ireland A."/>
            <person name="Larimer J."/>
            <person name="McCowan C."/>
            <person name="Murphy C."/>
            <person name="Pearson M."/>
            <person name="Poon T.W."/>
            <person name="Priest M."/>
            <person name="Roberts A."/>
            <person name="Saif S."/>
            <person name="Shea T."/>
            <person name="Sisk P."/>
            <person name="Sykes S."/>
            <person name="Wortman J."/>
            <person name="Nusbaum C."/>
            <person name="Birren B."/>
        </authorList>
    </citation>
    <scope>NUCLEOTIDE SEQUENCE [LARGE SCALE GENOMIC DNA]</scope>
    <source>
        <strain evidence="12 13">CAMP/Malaysia</strain>
    </source>
</reference>
<keyword evidence="8" id="KW-0812">Transmembrane</keyword>
<feature type="domain" description="Aminoacyl-tRNA synthetase class Ia" evidence="9">
    <location>
        <begin position="1204"/>
        <end position="1327"/>
    </location>
</feature>
<dbReference type="Pfam" id="PF00133">
    <property type="entry name" value="tRNA-synt_1"/>
    <property type="match status" value="3"/>
</dbReference>
<keyword evidence="4" id="KW-0067">ATP-binding</keyword>
<dbReference type="EMBL" id="KI927530">
    <property type="protein sequence ID" value="ETW60283.1"/>
    <property type="molecule type" value="Genomic_DNA"/>
</dbReference>
<dbReference type="PROSITE" id="PS00178">
    <property type="entry name" value="AA_TRNA_LIGASE_I"/>
    <property type="match status" value="1"/>
</dbReference>
<dbReference type="SUPFAM" id="SSF52374">
    <property type="entry name" value="Nucleotidylyl transferase"/>
    <property type="match status" value="1"/>
</dbReference>
<sequence>MFKYGNFIVIIFLIFLSLIIELYLSLHIQKKHIPLDNKNNSFLQFINSEHYKYKHNNKYQLNQHKKNIKDVIKESINLPLQFLPTTYNSLDRQKFIQQFWNCKEIYEKRNFENIKKHIYNNGNNTKQSKYIQHNNTQSCNEHNILNKKKKKEKETYSDVMETKNSHLIKELIEKKKKLISKIDDNNNNNNRKHIFKYIKTKDYINCHNGNHLINKFENIIYEKIKNEKYLKKNKKEILLKLYNKILNKIKIIHDGPPYANNDIHIGHILNKVIKDIYLKYFLFQNYFVLLIHGFDTHGLPIEYNVMKLLKINHIQDLNLNSSYIHNQNESLKNEHVFFKSYINLLNKLKNQHKKKKQISFLSNIFEKNNIISKDTIEQQKISTFKNLCKSYASYFVNEQFMSLVSYGIWGYWNYTYITFYKFYEQIQNKVFRDLLKNKYIYMSNRPIYHSYATKTVLSDSEIIYKKRVCNSFYFFYTFFKISDTFLLHLLKEFKENKAINEILEFNQDDVTYFLENYSLVINEIIKNNKENNEGKNILNGNDLFNETNSNDSYLEGQHISNYILKLKNQIIEKIIKKVKILVLTTQMHTIFNNKCLLIHEKYLYRIIHLKYEDEKENQFFIICDKSYNSFSDNLTKYYSKKSPIKEIKNICTFQGNSFMSCTYKNFTNNEENNFIFVSDNEIKESFGTGIVHVAPSHGFTDYNFYYKNNKLKKIYLDISNYQEIEEKKQTRDNNKINISCNDMKAEVSKKIFNENYFIKNNSLSLDVINENVMDENDDLKDEYTELVYKNLEKNIHFIKKYETPSNAQSLLNSLDIMKKKTKKLNINEKDIHSLFFYSFYENILFYFPYEHSYTYDWRSHTTVQIKSLLQIYVDIDKIKNNIPFYQSIKNIHFINKHVKNNLIKTIKDRNEWCISRQKYWGVNIPLKDIELDQNQKIIFNNQIMDVWFDSSVSYIYVLYMCKHILFHTYFNKIWKSVKNYNNTYQKGKGKYKNKINYNNKNENKLSFNIYDVYDQIMNHDEYNIRSMENKDNILLKNILQKKKIFDTSKMYKWINKQIQKGQQKKYYSFQWNSIKDIVFSKNNKKEFFKKHFNIFLCCEGIDQIRGWFQSFFFVFFCLNWINQRKKTRSQLLKNTDKIIDKKGVVIIKREQIKNNIKHYTLNNNNNNDNNNNNNNSIFSDDSLCFNNTSSIETNSKRLPSHSYLPIKNVIVHNYVVDSNNIKMSKSLNNVISPRELFFEKEKDDIPTTSKRKDTQKPDDLNKNTDINNKGNIKNNVNNNNDILMKTGKQIDLIKKKNKNKDLNKRFNADIVRLWVCCYNFVNRNISISYEILENINKYIYLKLYNTFKFIMNNIYDLNFDGTKDNMKIKWDNIQMIDKFILYKKDNLIKHCTKAYKNFQLQLLIKYIMNFIYTDLAIYIDYSKDRLYIHEKNSLNRTNCQKILYKILRDLIILLGPIVPHLSEDIYYNLQLLKNKTKRKYMTTHNNNNNNNNISINEGKIKSLFLRPFPKFKNYKQVNLDTLFLIKYYIHKQISPYFSNSLQAIVYIFSNNDNIINLIKSFLRTPDPLEQFNNYDDLRFLFNVSNIFICDNICQVEEKDKNYKTYKIPLPNINEKNQIKNKNKNKKKNLNDFFQPNQKPIVDHMLNFDENIEHAIISIGINKTESKRCSRCWMYGTVYSFEGEYFCPRCLNVIKSHYN</sequence>
<feature type="domain" description="Aminoacyl-tRNA synthetase class Ia" evidence="9">
    <location>
        <begin position="250"/>
        <end position="315"/>
    </location>
</feature>
<evidence type="ECO:0008006" key="14">
    <source>
        <dbReference type="Google" id="ProtNLM"/>
    </source>
</evidence>
<feature type="compositionally biased region" description="Low complexity" evidence="7">
    <location>
        <begin position="1263"/>
        <end position="1272"/>
    </location>
</feature>
<proteinExistence type="inferred from homology"/>
<organism evidence="12 13">
    <name type="scientific">Plasmodium falciparum (isolate Camp / Malaysia)</name>
    <dbReference type="NCBI Taxonomy" id="5835"/>
    <lineage>
        <taxon>Eukaryota</taxon>
        <taxon>Sar</taxon>
        <taxon>Alveolata</taxon>
        <taxon>Apicomplexa</taxon>
        <taxon>Aconoidasida</taxon>
        <taxon>Haemosporida</taxon>
        <taxon>Plasmodiidae</taxon>
        <taxon>Plasmodium</taxon>
        <taxon>Plasmodium (Laverania)</taxon>
    </lineage>
</organism>
<dbReference type="GO" id="GO:0000049">
    <property type="term" value="F:tRNA binding"/>
    <property type="evidence" value="ECO:0007669"/>
    <property type="project" value="InterPro"/>
</dbReference>
<gene>
    <name evidence="12" type="ORF">PFMC_03826</name>
</gene>
<keyword evidence="3" id="KW-0547">Nucleotide-binding</keyword>
<evidence type="ECO:0000256" key="6">
    <source>
        <dbReference type="ARBA" id="ARBA00023146"/>
    </source>
</evidence>
<keyword evidence="2" id="KW-0436">Ligase</keyword>
<evidence type="ECO:0000313" key="12">
    <source>
        <dbReference type="EMBL" id="ETW60283.1"/>
    </source>
</evidence>
<evidence type="ECO:0000256" key="3">
    <source>
        <dbReference type="ARBA" id="ARBA00022741"/>
    </source>
</evidence>
<dbReference type="Gene3D" id="1.10.730.10">
    <property type="entry name" value="Isoleucyl-tRNA Synthetase, Domain 1"/>
    <property type="match status" value="1"/>
</dbReference>
<dbReference type="InterPro" id="IPR010663">
    <property type="entry name" value="Znf_FPG/IleRS"/>
</dbReference>
<keyword evidence="8" id="KW-1133">Transmembrane helix</keyword>
<dbReference type="GO" id="GO:0004822">
    <property type="term" value="F:isoleucine-tRNA ligase activity"/>
    <property type="evidence" value="ECO:0007669"/>
    <property type="project" value="InterPro"/>
</dbReference>
<feature type="domain" description="Methionyl/Valyl/Leucyl/Isoleucyl-tRNA synthetase anticodon-binding" evidence="11">
    <location>
        <begin position="1377"/>
        <end position="1513"/>
    </location>
</feature>
<dbReference type="PANTHER" id="PTHR42780:SF1">
    <property type="entry name" value="ISOLEUCINE--TRNA LIGASE, CYTOPLASMIC"/>
    <property type="match status" value="1"/>
</dbReference>
<feature type="domain" description="Zinc finger FPG/IleRS-type" evidence="10">
    <location>
        <begin position="1666"/>
        <end position="1691"/>
    </location>
</feature>
<keyword evidence="8" id="KW-0472">Membrane</keyword>
<keyword evidence="5" id="KW-0648">Protein biosynthesis</keyword>
<evidence type="ECO:0000256" key="8">
    <source>
        <dbReference type="SAM" id="Phobius"/>
    </source>
</evidence>
<dbReference type="InterPro" id="IPR023586">
    <property type="entry name" value="Ile-tRNA-ligase_type2"/>
</dbReference>
<dbReference type="InterPro" id="IPR013155">
    <property type="entry name" value="M/V/L/I-tRNA-synth_anticd-bd"/>
</dbReference>
<dbReference type="InterPro" id="IPR009080">
    <property type="entry name" value="tRNAsynth_Ia_anticodon-bd"/>
</dbReference>
<evidence type="ECO:0000256" key="2">
    <source>
        <dbReference type="ARBA" id="ARBA00022598"/>
    </source>
</evidence>
<dbReference type="SUPFAM" id="SSF50677">
    <property type="entry name" value="ValRS/IleRS/LeuRS editing domain"/>
    <property type="match status" value="1"/>
</dbReference>
<feature type="region of interest" description="Disordered" evidence="7">
    <location>
        <begin position="1242"/>
        <end position="1272"/>
    </location>
</feature>
<evidence type="ECO:0000256" key="4">
    <source>
        <dbReference type="ARBA" id="ARBA00022840"/>
    </source>
</evidence>
<dbReference type="InterPro" id="IPR002300">
    <property type="entry name" value="aa-tRNA-synth_Ia"/>
</dbReference>
<dbReference type="Gene3D" id="3.90.740.10">
    <property type="entry name" value="Valyl/Leucyl/Isoleucyl-tRNA synthetase, editing domain"/>
    <property type="match status" value="1"/>
</dbReference>
<accession>A0A024X528</accession>
<protein>
    <recommendedName>
        <fullName evidence="14">Isoleucine--tRNA ligase</fullName>
    </recommendedName>
</protein>
<dbReference type="FunFam" id="3.90.740.10:FF:000023">
    <property type="entry name" value="Isoleucine--tRNA ligase, putative"/>
    <property type="match status" value="1"/>
</dbReference>
<dbReference type="GO" id="GO:0005524">
    <property type="term" value="F:ATP binding"/>
    <property type="evidence" value="ECO:0007669"/>
    <property type="project" value="UniProtKB-KW"/>
</dbReference>
<evidence type="ECO:0000259" key="10">
    <source>
        <dbReference type="Pfam" id="PF06827"/>
    </source>
</evidence>
<dbReference type="SUPFAM" id="SSF47323">
    <property type="entry name" value="Anticodon-binding domain of a subclass of class I aminoacyl-tRNA synthetases"/>
    <property type="match status" value="1"/>
</dbReference>
<dbReference type="Gene3D" id="3.40.50.620">
    <property type="entry name" value="HUPs"/>
    <property type="match status" value="3"/>
</dbReference>
<keyword evidence="6" id="KW-0030">Aminoacyl-tRNA synthetase</keyword>
<dbReference type="InterPro" id="IPR009008">
    <property type="entry name" value="Val/Leu/Ile-tRNA-synth_edit"/>
</dbReference>
<comment type="similarity">
    <text evidence="1">Belongs to the class-I aminoacyl-tRNA synthetase family.</text>
</comment>
<feature type="transmembrane region" description="Helical" evidence="8">
    <location>
        <begin position="7"/>
        <end position="26"/>
    </location>
</feature>
<dbReference type="OMA" id="HLCEDVY"/>
<evidence type="ECO:0000256" key="5">
    <source>
        <dbReference type="ARBA" id="ARBA00022917"/>
    </source>
</evidence>
<name>A0A024X528_PLAFC</name>
<dbReference type="OrthoDB" id="10264412at2759"/>
<dbReference type="PANTHER" id="PTHR42780">
    <property type="entry name" value="SOLEUCYL-TRNA SYNTHETASE"/>
    <property type="match status" value="1"/>
</dbReference>
<evidence type="ECO:0000259" key="9">
    <source>
        <dbReference type="Pfam" id="PF00133"/>
    </source>
</evidence>
<evidence type="ECO:0000313" key="13">
    <source>
        <dbReference type="Proteomes" id="UP000030694"/>
    </source>
</evidence>
<dbReference type="GO" id="GO:0002161">
    <property type="term" value="F:aminoacyl-tRNA deacylase activity"/>
    <property type="evidence" value="ECO:0007669"/>
    <property type="project" value="InterPro"/>
</dbReference>
<feature type="domain" description="Aminoacyl-tRNA synthetase class Ia" evidence="9">
    <location>
        <begin position="372"/>
        <end position="926"/>
    </location>
</feature>
<dbReference type="InterPro" id="IPR033708">
    <property type="entry name" value="Anticodon_Ile_BEm"/>
</dbReference>
<dbReference type="Proteomes" id="UP000030694">
    <property type="component" value="Unassembled WGS sequence"/>
</dbReference>
<dbReference type="Gene3D" id="1.10.730.20">
    <property type="match status" value="1"/>
</dbReference>